<accession>A0A914UN71</accession>
<evidence type="ECO:0000313" key="17">
    <source>
        <dbReference type="WBParaSite" id="PSAMB.scaffold112size77602.g2069.t1"/>
    </source>
</evidence>
<dbReference type="SUPFAM" id="SSF48508">
    <property type="entry name" value="Nuclear receptor ligand-binding domain"/>
    <property type="match status" value="1"/>
</dbReference>
<comment type="similarity">
    <text evidence="2 12">Belongs to the nuclear hormone receptor family.</text>
</comment>
<dbReference type="PROSITE" id="PS51843">
    <property type="entry name" value="NR_LBD"/>
    <property type="match status" value="1"/>
</dbReference>
<evidence type="ECO:0000256" key="5">
    <source>
        <dbReference type="ARBA" id="ARBA00022833"/>
    </source>
</evidence>
<dbReference type="PANTHER" id="PTHR47519">
    <property type="entry name" value="NUCLEAR HORMONE RECEPTOR FAMILY MEMBER NHR-31-RELATED"/>
    <property type="match status" value="1"/>
</dbReference>
<keyword evidence="5 12" id="KW-0862">Zinc</keyword>
<dbReference type="InterPro" id="IPR049636">
    <property type="entry name" value="HNF4-like_DBD"/>
</dbReference>
<sequence>MMDLTTGEGICMVCGDRSAGKHYGVMACYGCKGFFRRTIRASQQYSCRFQKRCSIDKDQRNACRFCRFQRCLNVGMEPDAIRPDRDVIGKQKNPRRKKLRRESSLPSPGGLTNASSSPALDNLSPDAHSLISFLVDCETRVCVSEPNSPIGIARGFKKDLDVALADIFEHRVSLSNEKTEMRFEPARVATVEQLAAAARRSIVAAIDWIDHASRLAEVSDTADKLALIKSCYASLTLFNNAARTAQNVTDPNVFCLSSRSFVPRDPPRHLLETNYLSNNLVPRMLDELVKPIRQLELDEQEIVALKAIIILDPEAKGLSPAAVQAVAALRDRVQQALFQVIGDKSAMSGAATRFGNLLLLLPALARIGTIVMENVQFAKMFGFEQIDPLLMEIFGDCFTEVPVPSKQTTDAGTQINETVPPHPWATAQLPLEPPSTAAPYFSFPNHTPPQFPSAPQPIIGAPFFDHDCNFRLL</sequence>
<evidence type="ECO:0000256" key="13">
    <source>
        <dbReference type="SAM" id="MobiDB-lite"/>
    </source>
</evidence>
<evidence type="ECO:0000259" key="14">
    <source>
        <dbReference type="PROSITE" id="PS51030"/>
    </source>
</evidence>
<keyword evidence="9 12" id="KW-0675">Receptor</keyword>
<evidence type="ECO:0000256" key="1">
    <source>
        <dbReference type="ARBA" id="ARBA00004123"/>
    </source>
</evidence>
<dbReference type="FunFam" id="3.30.50.10:FF:000030">
    <property type="entry name" value="Nuclear Hormone Receptor family"/>
    <property type="match status" value="1"/>
</dbReference>
<name>A0A914UN71_9BILA</name>
<dbReference type="SMART" id="SM00399">
    <property type="entry name" value="ZnF_C4"/>
    <property type="match status" value="1"/>
</dbReference>
<dbReference type="Gene3D" id="1.10.565.10">
    <property type="entry name" value="Retinoid X Receptor"/>
    <property type="match status" value="1"/>
</dbReference>
<dbReference type="SMART" id="SM00430">
    <property type="entry name" value="HOLI"/>
    <property type="match status" value="1"/>
</dbReference>
<evidence type="ECO:0000256" key="3">
    <source>
        <dbReference type="ARBA" id="ARBA00022723"/>
    </source>
</evidence>
<dbReference type="SUPFAM" id="SSF57716">
    <property type="entry name" value="Glucocorticoid receptor-like (DNA-binding domain)"/>
    <property type="match status" value="1"/>
</dbReference>
<comment type="function">
    <text evidence="11">Orphan nuclear receptor.</text>
</comment>
<keyword evidence="3 12" id="KW-0479">Metal-binding</keyword>
<dbReference type="Pfam" id="PF00105">
    <property type="entry name" value="zf-C4"/>
    <property type="match status" value="1"/>
</dbReference>
<dbReference type="WBParaSite" id="PSAMB.scaffold112size77602.g2069.t1">
    <property type="protein sequence ID" value="PSAMB.scaffold112size77602.g2069.t1"/>
    <property type="gene ID" value="PSAMB.scaffold112size77602.g2069"/>
</dbReference>
<evidence type="ECO:0000256" key="4">
    <source>
        <dbReference type="ARBA" id="ARBA00022771"/>
    </source>
</evidence>
<dbReference type="InterPro" id="IPR000536">
    <property type="entry name" value="Nucl_hrmn_rcpt_lig-bd"/>
</dbReference>
<dbReference type="Proteomes" id="UP000887566">
    <property type="component" value="Unplaced"/>
</dbReference>
<dbReference type="GO" id="GO:0000978">
    <property type="term" value="F:RNA polymerase II cis-regulatory region sequence-specific DNA binding"/>
    <property type="evidence" value="ECO:0007669"/>
    <property type="project" value="InterPro"/>
</dbReference>
<dbReference type="InterPro" id="IPR013088">
    <property type="entry name" value="Znf_NHR/GATA"/>
</dbReference>
<feature type="domain" description="Nuclear receptor" evidence="14">
    <location>
        <begin position="8"/>
        <end position="83"/>
    </location>
</feature>
<dbReference type="PRINTS" id="PR00398">
    <property type="entry name" value="STRDHORMONER"/>
</dbReference>
<proteinExistence type="inferred from homology"/>
<dbReference type="Gene3D" id="3.30.50.10">
    <property type="entry name" value="Erythroid Transcription Factor GATA-1, subunit A"/>
    <property type="match status" value="1"/>
</dbReference>
<evidence type="ECO:0000256" key="12">
    <source>
        <dbReference type="RuleBase" id="RU004334"/>
    </source>
</evidence>
<feature type="domain" description="NR LBD" evidence="15">
    <location>
        <begin position="126"/>
        <end position="397"/>
    </location>
</feature>
<reference evidence="17" key="1">
    <citation type="submission" date="2022-11" db="UniProtKB">
        <authorList>
            <consortium name="WormBaseParasite"/>
        </authorList>
    </citation>
    <scope>IDENTIFICATION</scope>
</reference>
<keyword evidence="4 12" id="KW-0863">Zinc-finger</keyword>
<keyword evidence="8 12" id="KW-0804">Transcription</keyword>
<keyword evidence="16" id="KW-1185">Reference proteome</keyword>
<dbReference type="GO" id="GO:0003700">
    <property type="term" value="F:DNA-binding transcription factor activity"/>
    <property type="evidence" value="ECO:0007669"/>
    <property type="project" value="InterPro"/>
</dbReference>
<dbReference type="CDD" id="cd06960">
    <property type="entry name" value="NR_DBD_HNF4A"/>
    <property type="match status" value="1"/>
</dbReference>
<evidence type="ECO:0000256" key="9">
    <source>
        <dbReference type="ARBA" id="ARBA00023170"/>
    </source>
</evidence>
<dbReference type="InterPro" id="IPR001628">
    <property type="entry name" value="Znf_hrmn_rcpt"/>
</dbReference>
<dbReference type="PANTHER" id="PTHR47519:SF5">
    <property type="entry name" value="NUCLEAR HORMONE RECEPTOR E75"/>
    <property type="match status" value="1"/>
</dbReference>
<dbReference type="Pfam" id="PF00104">
    <property type="entry name" value="Hormone_recep"/>
    <property type="match status" value="1"/>
</dbReference>
<dbReference type="AlphaFoldDB" id="A0A914UN71"/>
<evidence type="ECO:0000313" key="16">
    <source>
        <dbReference type="Proteomes" id="UP000887566"/>
    </source>
</evidence>
<keyword evidence="7 12" id="KW-0238">DNA-binding</keyword>
<evidence type="ECO:0000256" key="10">
    <source>
        <dbReference type="ARBA" id="ARBA00023242"/>
    </source>
</evidence>
<dbReference type="GO" id="GO:0008270">
    <property type="term" value="F:zinc ion binding"/>
    <property type="evidence" value="ECO:0007669"/>
    <property type="project" value="UniProtKB-KW"/>
</dbReference>
<feature type="compositionally biased region" description="Polar residues" evidence="13">
    <location>
        <begin position="104"/>
        <end position="119"/>
    </location>
</feature>
<dbReference type="InterPro" id="IPR001723">
    <property type="entry name" value="Nuclear_hrmn_rcpt"/>
</dbReference>
<protein>
    <submittedName>
        <fullName evidence="17">Uncharacterized protein</fullName>
    </submittedName>
</protein>
<evidence type="ECO:0000259" key="15">
    <source>
        <dbReference type="PROSITE" id="PS51843"/>
    </source>
</evidence>
<dbReference type="InterPro" id="IPR052496">
    <property type="entry name" value="Orphan_Nuclear_Rcpt"/>
</dbReference>
<dbReference type="InterPro" id="IPR035500">
    <property type="entry name" value="NHR-like_dom_sf"/>
</dbReference>
<dbReference type="PROSITE" id="PS00031">
    <property type="entry name" value="NUCLEAR_REC_DBD_1"/>
    <property type="match status" value="1"/>
</dbReference>
<evidence type="ECO:0000256" key="2">
    <source>
        <dbReference type="ARBA" id="ARBA00005993"/>
    </source>
</evidence>
<evidence type="ECO:0000256" key="7">
    <source>
        <dbReference type="ARBA" id="ARBA00023125"/>
    </source>
</evidence>
<feature type="region of interest" description="Disordered" evidence="13">
    <location>
        <begin position="83"/>
        <end position="119"/>
    </location>
</feature>
<evidence type="ECO:0000256" key="11">
    <source>
        <dbReference type="ARBA" id="ARBA00037512"/>
    </source>
</evidence>
<evidence type="ECO:0000256" key="6">
    <source>
        <dbReference type="ARBA" id="ARBA00023015"/>
    </source>
</evidence>
<evidence type="ECO:0000256" key="8">
    <source>
        <dbReference type="ARBA" id="ARBA00023163"/>
    </source>
</evidence>
<keyword evidence="10 12" id="KW-0539">Nucleus</keyword>
<comment type="subcellular location">
    <subcellularLocation>
        <location evidence="1 12">Nucleus</location>
    </subcellularLocation>
</comment>
<dbReference type="PROSITE" id="PS51030">
    <property type="entry name" value="NUCLEAR_REC_DBD_2"/>
    <property type="match status" value="1"/>
</dbReference>
<dbReference type="GO" id="GO:0005634">
    <property type="term" value="C:nucleus"/>
    <property type="evidence" value="ECO:0007669"/>
    <property type="project" value="UniProtKB-SubCell"/>
</dbReference>
<keyword evidence="6 12" id="KW-0805">Transcription regulation</keyword>
<dbReference type="PRINTS" id="PR00047">
    <property type="entry name" value="STROIDFINGER"/>
</dbReference>
<organism evidence="16 17">
    <name type="scientific">Plectus sambesii</name>
    <dbReference type="NCBI Taxonomy" id="2011161"/>
    <lineage>
        <taxon>Eukaryota</taxon>
        <taxon>Metazoa</taxon>
        <taxon>Ecdysozoa</taxon>
        <taxon>Nematoda</taxon>
        <taxon>Chromadorea</taxon>
        <taxon>Plectida</taxon>
        <taxon>Plectina</taxon>
        <taxon>Plectoidea</taxon>
        <taxon>Plectidae</taxon>
        <taxon>Plectus</taxon>
    </lineage>
</organism>